<dbReference type="InterPro" id="IPR023155">
    <property type="entry name" value="Cyt_c-552/4"/>
</dbReference>
<dbReference type="InterPro" id="IPR051829">
    <property type="entry name" value="Multiheme_Cytochr_ET"/>
</dbReference>
<dbReference type="EMBL" id="JACFXU010000008">
    <property type="protein sequence ID" value="MBA6411571.1"/>
    <property type="molecule type" value="Genomic_DNA"/>
</dbReference>
<keyword evidence="5" id="KW-1185">Reference proteome</keyword>
<accession>A0A7W2TTD5</accession>
<dbReference type="RefSeq" id="WP_182168431.1">
    <property type="nucleotide sequence ID" value="NZ_JACFXU010000008.1"/>
</dbReference>
<sequence length="434" mass="47371">MRFGRVIISPWAALVAALVNSASLSAAPLPEAASNVHEGVASCASSVCHGKVSKDPSATVWLNEYRVWLRQDYHSRAYRTLQTAQSEAIARKLGLPSAAGAKICLDCHADNVPSEARGRRFQISDGVGCEACHGGAGQWLESHAELGTSHADNIAKGMYPTEQPLQRARLCLSCHLGTKDKFATHEIMGAGHPRLAFELETFTVNQPAHYEVDADYRERKPAIAPVNMWLAGLAVTSMQSLELLQEQWFTRQSLIPELSFYQCHACHHPMDDLRWAPEGAAALPPGTVRLNDANLLVLIEVLAILDHDKINELSSGLQQLHRASMESRSAVLNQAKALQQVLEPVARQVSGANYSTERLRGLRSGLLKAAGAERFRHFTAAEQVFLAVETLSIAVGDNSRLESALDAWFKSVEDENAFVPQQFAVLAKQVMGAL</sequence>
<evidence type="ECO:0000259" key="3">
    <source>
        <dbReference type="Pfam" id="PF13435"/>
    </source>
</evidence>
<organism evidence="4 5">
    <name type="scientific">Sediminihaliea albiluteola</name>
    <dbReference type="NCBI Taxonomy" id="2758564"/>
    <lineage>
        <taxon>Bacteria</taxon>
        <taxon>Pseudomonadati</taxon>
        <taxon>Pseudomonadota</taxon>
        <taxon>Gammaproteobacteria</taxon>
        <taxon>Cellvibrionales</taxon>
        <taxon>Halieaceae</taxon>
        <taxon>Sediminihaliea</taxon>
    </lineage>
</organism>
<reference evidence="4 5" key="1">
    <citation type="submission" date="2020-07" db="EMBL/GenBank/DDBJ databases">
        <title>Halieaceae bacterium, F7430, whole genome shotgun sequencing project.</title>
        <authorList>
            <person name="Jiang S."/>
            <person name="Liu Z.W."/>
            <person name="Du Z.J."/>
        </authorList>
    </citation>
    <scope>NUCLEOTIDE SEQUENCE [LARGE SCALE GENOMIC DNA]</scope>
    <source>
        <strain evidence="4 5">F7430</strain>
    </source>
</reference>
<evidence type="ECO:0000256" key="2">
    <source>
        <dbReference type="SAM" id="SignalP"/>
    </source>
</evidence>
<evidence type="ECO:0000313" key="5">
    <source>
        <dbReference type="Proteomes" id="UP000539350"/>
    </source>
</evidence>
<dbReference type="Pfam" id="PF13435">
    <property type="entry name" value="Cytochrome_C554"/>
    <property type="match status" value="1"/>
</dbReference>
<dbReference type="AlphaFoldDB" id="A0A7W2TTD5"/>
<dbReference type="InterPro" id="IPR036280">
    <property type="entry name" value="Multihaem_cyt_sf"/>
</dbReference>
<dbReference type="SUPFAM" id="SSF48695">
    <property type="entry name" value="Multiheme cytochromes"/>
    <property type="match status" value="1"/>
</dbReference>
<dbReference type="Gene3D" id="1.10.1130.10">
    <property type="entry name" value="Flavocytochrome C3, Chain A"/>
    <property type="match status" value="1"/>
</dbReference>
<comment type="caution">
    <text evidence="4">The sequence shown here is derived from an EMBL/GenBank/DDBJ whole genome shotgun (WGS) entry which is preliminary data.</text>
</comment>
<protein>
    <recommendedName>
        <fullName evidence="3">Cytochrome c-552/4 domain-containing protein</fullName>
    </recommendedName>
</protein>
<feature type="chain" id="PRO_5031238057" description="Cytochrome c-552/4 domain-containing protein" evidence="2">
    <location>
        <begin position="27"/>
        <end position="434"/>
    </location>
</feature>
<proteinExistence type="predicted"/>
<dbReference type="PANTHER" id="PTHR35038">
    <property type="entry name" value="DISSIMILATORY SULFITE REDUCTASE SIRA"/>
    <property type="match status" value="1"/>
</dbReference>
<evidence type="ECO:0000313" key="4">
    <source>
        <dbReference type="EMBL" id="MBA6411571.1"/>
    </source>
</evidence>
<evidence type="ECO:0000256" key="1">
    <source>
        <dbReference type="ARBA" id="ARBA00022729"/>
    </source>
</evidence>
<dbReference type="Proteomes" id="UP000539350">
    <property type="component" value="Unassembled WGS sequence"/>
</dbReference>
<gene>
    <name evidence="4" type="ORF">H2508_00360</name>
</gene>
<feature type="domain" description="Cytochrome c-552/4" evidence="3">
    <location>
        <begin position="63"/>
        <end position="134"/>
    </location>
</feature>
<keyword evidence="1 2" id="KW-0732">Signal</keyword>
<name>A0A7W2TTD5_9GAMM</name>
<feature type="signal peptide" evidence="2">
    <location>
        <begin position="1"/>
        <end position="26"/>
    </location>
</feature>